<evidence type="ECO:0000313" key="2">
    <source>
        <dbReference type="Proteomes" id="UP000011115"/>
    </source>
</evidence>
<proteinExistence type="predicted"/>
<dbReference type="EnsemblPlants" id="PGSC0003DMT400094517">
    <property type="protein sequence ID" value="PGSC0003DMT400094517"/>
    <property type="gene ID" value="PGSC0003DMG400044088"/>
</dbReference>
<dbReference type="InParanoid" id="M1DUA6"/>
<name>M1DUA6_SOLTU</name>
<dbReference type="Proteomes" id="UP000011115">
    <property type="component" value="Unassembled WGS sequence"/>
</dbReference>
<organism evidence="1 2">
    <name type="scientific">Solanum tuberosum</name>
    <name type="common">Potato</name>
    <dbReference type="NCBI Taxonomy" id="4113"/>
    <lineage>
        <taxon>Eukaryota</taxon>
        <taxon>Viridiplantae</taxon>
        <taxon>Streptophyta</taxon>
        <taxon>Embryophyta</taxon>
        <taxon>Tracheophyta</taxon>
        <taxon>Spermatophyta</taxon>
        <taxon>Magnoliopsida</taxon>
        <taxon>eudicotyledons</taxon>
        <taxon>Gunneridae</taxon>
        <taxon>Pentapetalae</taxon>
        <taxon>asterids</taxon>
        <taxon>lamiids</taxon>
        <taxon>Solanales</taxon>
        <taxon>Solanaceae</taxon>
        <taxon>Solanoideae</taxon>
        <taxon>Solaneae</taxon>
        <taxon>Solanum</taxon>
    </lineage>
</organism>
<dbReference type="PaxDb" id="4113-PGSC0003DMT400094517"/>
<dbReference type="HOGENOM" id="CLU_1931252_0_0_1"/>
<reference evidence="1" key="2">
    <citation type="submission" date="2015-06" db="UniProtKB">
        <authorList>
            <consortium name="EnsemblPlants"/>
        </authorList>
    </citation>
    <scope>IDENTIFICATION</scope>
    <source>
        <strain evidence="1">DM1-3 516 R44</strain>
    </source>
</reference>
<sequence>MGASVLGSPPIITRILERQISNFQKVQNPSCVDSLSSGITLSRFTYSASRPCIDRFSIHFQQLQWERSNQFGESPKGLILAFYSSVLSSEGKDLIGGEKEQSAYHRIVPRSCTMSPNDPNMTMLKDRARHR</sequence>
<keyword evidence="2" id="KW-1185">Reference proteome</keyword>
<evidence type="ECO:0000313" key="1">
    <source>
        <dbReference type="EnsemblPlants" id="PGSC0003DMT400094517"/>
    </source>
</evidence>
<dbReference type="AlphaFoldDB" id="M1DUA6"/>
<dbReference type="Gramene" id="PGSC0003DMT400094517">
    <property type="protein sequence ID" value="PGSC0003DMT400094517"/>
    <property type="gene ID" value="PGSC0003DMG400044088"/>
</dbReference>
<accession>M1DUA6</accession>
<reference evidence="2" key="1">
    <citation type="journal article" date="2011" name="Nature">
        <title>Genome sequence and analysis of the tuber crop potato.</title>
        <authorList>
            <consortium name="The Potato Genome Sequencing Consortium"/>
        </authorList>
    </citation>
    <scope>NUCLEOTIDE SEQUENCE [LARGE SCALE GENOMIC DNA]</scope>
    <source>
        <strain evidence="2">cv. DM1-3 516 R44</strain>
    </source>
</reference>
<protein>
    <submittedName>
        <fullName evidence="1">Uncharacterized protein</fullName>
    </submittedName>
</protein>